<dbReference type="RefSeq" id="WP_079588475.1">
    <property type="nucleotide sequence ID" value="NZ_FUYN01000001.1"/>
</dbReference>
<dbReference type="Pfam" id="PF05746">
    <property type="entry name" value="DALR_1"/>
    <property type="match status" value="1"/>
</dbReference>
<evidence type="ECO:0000256" key="7">
    <source>
        <dbReference type="ARBA" id="ARBA00022917"/>
    </source>
</evidence>
<evidence type="ECO:0000256" key="4">
    <source>
        <dbReference type="ARBA" id="ARBA00022598"/>
    </source>
</evidence>
<name>A0A1T4ZXN0_9FIRM</name>
<gene>
    <name evidence="10" type="primary">glyS</name>
    <name evidence="12" type="ORF">SAMN02745120_0494</name>
</gene>
<dbReference type="GO" id="GO:0005829">
    <property type="term" value="C:cytosol"/>
    <property type="evidence" value="ECO:0007669"/>
    <property type="project" value="TreeGrafter"/>
</dbReference>
<evidence type="ECO:0000256" key="9">
    <source>
        <dbReference type="ARBA" id="ARBA00047937"/>
    </source>
</evidence>
<reference evidence="13" key="1">
    <citation type="submission" date="2017-02" db="EMBL/GenBank/DDBJ databases">
        <authorList>
            <person name="Varghese N."/>
            <person name="Submissions S."/>
        </authorList>
    </citation>
    <scope>NUCLEOTIDE SEQUENCE [LARGE SCALE GENOMIC DNA]</scope>
    <source>
        <strain evidence="13">ATCC 35199</strain>
    </source>
</reference>
<evidence type="ECO:0000256" key="5">
    <source>
        <dbReference type="ARBA" id="ARBA00022741"/>
    </source>
</evidence>
<dbReference type="SMART" id="SM00836">
    <property type="entry name" value="DALR_1"/>
    <property type="match status" value="1"/>
</dbReference>
<evidence type="ECO:0000256" key="6">
    <source>
        <dbReference type="ARBA" id="ARBA00022840"/>
    </source>
</evidence>
<proteinExistence type="inferred from homology"/>
<accession>A0A1T4ZXN0</accession>
<evidence type="ECO:0000313" key="12">
    <source>
        <dbReference type="EMBL" id="SKB27287.1"/>
    </source>
</evidence>
<dbReference type="Pfam" id="PF02092">
    <property type="entry name" value="tRNA_synt_2f"/>
    <property type="match status" value="1"/>
</dbReference>
<comment type="subunit">
    <text evidence="10">Tetramer of two alpha and two beta subunits.</text>
</comment>
<comment type="subcellular location">
    <subcellularLocation>
        <location evidence="1 10">Cytoplasm</location>
    </subcellularLocation>
</comment>
<dbReference type="GO" id="GO:0004814">
    <property type="term" value="F:arginine-tRNA ligase activity"/>
    <property type="evidence" value="ECO:0007669"/>
    <property type="project" value="InterPro"/>
</dbReference>
<evidence type="ECO:0000256" key="1">
    <source>
        <dbReference type="ARBA" id="ARBA00004496"/>
    </source>
</evidence>
<dbReference type="PROSITE" id="PS50861">
    <property type="entry name" value="AA_TRNA_LIGASE_II_GLYAB"/>
    <property type="match status" value="1"/>
</dbReference>
<dbReference type="PRINTS" id="PR01045">
    <property type="entry name" value="TRNASYNTHGB"/>
</dbReference>
<dbReference type="SUPFAM" id="SSF109604">
    <property type="entry name" value="HD-domain/PDEase-like"/>
    <property type="match status" value="1"/>
</dbReference>
<comment type="catalytic activity">
    <reaction evidence="9 10">
        <text>tRNA(Gly) + glycine + ATP = glycyl-tRNA(Gly) + AMP + diphosphate</text>
        <dbReference type="Rhea" id="RHEA:16013"/>
        <dbReference type="Rhea" id="RHEA-COMP:9664"/>
        <dbReference type="Rhea" id="RHEA-COMP:9683"/>
        <dbReference type="ChEBI" id="CHEBI:30616"/>
        <dbReference type="ChEBI" id="CHEBI:33019"/>
        <dbReference type="ChEBI" id="CHEBI:57305"/>
        <dbReference type="ChEBI" id="CHEBI:78442"/>
        <dbReference type="ChEBI" id="CHEBI:78522"/>
        <dbReference type="ChEBI" id="CHEBI:456215"/>
        <dbReference type="EC" id="6.1.1.14"/>
    </reaction>
</comment>
<dbReference type="InterPro" id="IPR015944">
    <property type="entry name" value="Gly-tRNA-synth_bsu"/>
</dbReference>
<dbReference type="GO" id="GO:0006420">
    <property type="term" value="P:arginyl-tRNA aminoacylation"/>
    <property type="evidence" value="ECO:0007669"/>
    <property type="project" value="InterPro"/>
</dbReference>
<dbReference type="NCBIfam" id="TIGR00211">
    <property type="entry name" value="glyS"/>
    <property type="match status" value="1"/>
</dbReference>
<keyword evidence="13" id="KW-1185">Reference proteome</keyword>
<dbReference type="InterPro" id="IPR006194">
    <property type="entry name" value="Gly-tRNA-synth_heterodimer"/>
</dbReference>
<feature type="domain" description="DALR anticodon binding" evidence="11">
    <location>
        <begin position="579"/>
        <end position="684"/>
    </location>
</feature>
<protein>
    <recommendedName>
        <fullName evidence="10">Glycine--tRNA ligase beta subunit</fullName>
        <ecNumber evidence="10">6.1.1.14</ecNumber>
    </recommendedName>
    <alternativeName>
        <fullName evidence="10">Glycyl-tRNA synthetase beta subunit</fullName>
        <shortName evidence="10">GlyRS</shortName>
    </alternativeName>
</protein>
<keyword evidence="8 10" id="KW-0030">Aminoacyl-tRNA synthetase</keyword>
<evidence type="ECO:0000256" key="8">
    <source>
        <dbReference type="ARBA" id="ARBA00023146"/>
    </source>
</evidence>
<keyword evidence="6 10" id="KW-0067">ATP-binding</keyword>
<organism evidence="12 13">
    <name type="scientific">Acetoanaerobium noterae</name>
    <dbReference type="NCBI Taxonomy" id="745369"/>
    <lineage>
        <taxon>Bacteria</taxon>
        <taxon>Bacillati</taxon>
        <taxon>Bacillota</taxon>
        <taxon>Clostridia</taxon>
        <taxon>Peptostreptococcales</taxon>
        <taxon>Filifactoraceae</taxon>
        <taxon>Acetoanaerobium</taxon>
    </lineage>
</organism>
<evidence type="ECO:0000256" key="10">
    <source>
        <dbReference type="HAMAP-Rule" id="MF_00255"/>
    </source>
</evidence>
<dbReference type="PANTHER" id="PTHR30075:SF2">
    <property type="entry name" value="GLYCINE--TRNA LIGASE, CHLOROPLASTIC_MITOCHONDRIAL 2"/>
    <property type="match status" value="1"/>
</dbReference>
<dbReference type="AlphaFoldDB" id="A0A1T4ZXN0"/>
<evidence type="ECO:0000313" key="13">
    <source>
        <dbReference type="Proteomes" id="UP000243406"/>
    </source>
</evidence>
<dbReference type="Proteomes" id="UP000243406">
    <property type="component" value="Unassembled WGS sequence"/>
</dbReference>
<keyword evidence="7 10" id="KW-0648">Protein biosynthesis</keyword>
<dbReference type="EMBL" id="FUYN01000001">
    <property type="protein sequence ID" value="SKB27287.1"/>
    <property type="molecule type" value="Genomic_DNA"/>
</dbReference>
<dbReference type="HAMAP" id="MF_00255">
    <property type="entry name" value="Gly_tRNA_synth_beta"/>
    <property type="match status" value="1"/>
</dbReference>
<dbReference type="OrthoDB" id="9775440at2"/>
<comment type="similarity">
    <text evidence="2 10">Belongs to the class-II aminoacyl-tRNA synthetase family.</text>
</comment>
<dbReference type="GO" id="GO:0005524">
    <property type="term" value="F:ATP binding"/>
    <property type="evidence" value="ECO:0007669"/>
    <property type="project" value="UniProtKB-UniRule"/>
</dbReference>
<evidence type="ECO:0000259" key="11">
    <source>
        <dbReference type="SMART" id="SM00836"/>
    </source>
</evidence>
<evidence type="ECO:0000256" key="3">
    <source>
        <dbReference type="ARBA" id="ARBA00022490"/>
    </source>
</evidence>
<sequence>MNKKLLFEIGTEEIPARFIAKTKADMKGYLEKTLKELHIEYKSIELKCTPRRFVVVIDELAENQATVEEELKGPAKKIAFDENNNPSKALLGFLKGKDISPEEVYFKTVGKDEYAHIKLTKEGQAVKGLLKDIFEGMIKSTTFPKSMRWGGKNIRFVRPIRYFVCLMDEEVIDFEIEGIKTGNITKGHRFLGSSEIVINTPDEYEAKLKENFVILDDEQRKALILEQCKAVADSLGGTLMMDEDLLEEVNYIVEYPTAFYGEFDESYLSLPKEAIITPMKEHQRYFPVLDADGKLLNKFITVRNGDSYAIDNVKRGNEKVLDARLSDALFFYHEDTKKPLEAYVERLDTIVFQQKLGTILDKTKRIQNLSEKIAKALALTLPNLDRAAYLSKADLTTAMVFEFTELQGIMGRYYANLSNEPSEVAEAIYEHYLPRFAGDELPSTNEGIILALSDRLDSVAGFFAIGIQPTGSQDPYALRRQALGILNIMMEKKLDVRLFDLLDLALENFDFEDMDKQSVKSDLMSFFELRLKNLFTDMGIRYDVVDAIINIEDSNPFDLLIRAKDLDAWVKNNSVTEALQTFSRISNISKEAIAGKVDEALFAHDSEAKLNTAYNSIKAEVEAMLARREYVKALELLISIKDSVDAFFDSVMIMDENMDIRANRLAMLSNIRTTMESVADLSKIVNA</sequence>
<evidence type="ECO:0000256" key="2">
    <source>
        <dbReference type="ARBA" id="ARBA00008226"/>
    </source>
</evidence>
<dbReference type="GO" id="GO:0006426">
    <property type="term" value="P:glycyl-tRNA aminoacylation"/>
    <property type="evidence" value="ECO:0007669"/>
    <property type="project" value="UniProtKB-UniRule"/>
</dbReference>
<dbReference type="InterPro" id="IPR008909">
    <property type="entry name" value="DALR_anticod-bd"/>
</dbReference>
<dbReference type="EC" id="6.1.1.14" evidence="10"/>
<dbReference type="PANTHER" id="PTHR30075">
    <property type="entry name" value="GLYCYL-TRNA SYNTHETASE"/>
    <property type="match status" value="1"/>
</dbReference>
<keyword evidence="3 10" id="KW-0963">Cytoplasm</keyword>
<keyword evidence="5 10" id="KW-0547">Nucleotide-binding</keyword>
<dbReference type="GO" id="GO:0004820">
    <property type="term" value="F:glycine-tRNA ligase activity"/>
    <property type="evidence" value="ECO:0007669"/>
    <property type="project" value="UniProtKB-UniRule"/>
</dbReference>
<keyword evidence="4 10" id="KW-0436">Ligase</keyword>